<feature type="compositionally biased region" description="Basic and acidic residues" evidence="5">
    <location>
        <begin position="342"/>
        <end position="356"/>
    </location>
</feature>
<dbReference type="SUPFAM" id="SSF48403">
    <property type="entry name" value="Ankyrin repeat"/>
    <property type="match status" value="1"/>
</dbReference>
<dbReference type="EMBL" id="HACA01012439">
    <property type="protein sequence ID" value="CDW29800.1"/>
    <property type="molecule type" value="Transcribed_RNA"/>
</dbReference>
<evidence type="ECO:0000313" key="6">
    <source>
        <dbReference type="EMBL" id="CDW29800.1"/>
    </source>
</evidence>
<dbReference type="PROSITE" id="PS50297">
    <property type="entry name" value="ANK_REP_REGION"/>
    <property type="match status" value="2"/>
</dbReference>
<reference evidence="6" key="1">
    <citation type="submission" date="2014-05" db="EMBL/GenBank/DDBJ databases">
        <authorList>
            <person name="Chronopoulou M."/>
        </authorList>
    </citation>
    <scope>NUCLEOTIDE SEQUENCE</scope>
    <source>
        <tissue evidence="6">Whole organism</tissue>
    </source>
</reference>
<feature type="compositionally biased region" description="Acidic residues" evidence="5">
    <location>
        <begin position="139"/>
        <end position="150"/>
    </location>
</feature>
<evidence type="ECO:0000256" key="4">
    <source>
        <dbReference type="SAM" id="Coils"/>
    </source>
</evidence>
<dbReference type="AlphaFoldDB" id="A0A0K2TVD4"/>
<dbReference type="PANTHER" id="PTHR24198">
    <property type="entry name" value="ANKYRIN REPEAT AND PROTEIN KINASE DOMAIN-CONTAINING PROTEIN"/>
    <property type="match status" value="1"/>
</dbReference>
<dbReference type="PROSITE" id="PS50088">
    <property type="entry name" value="ANK_REPEAT"/>
    <property type="match status" value="2"/>
</dbReference>
<feature type="region of interest" description="Disordered" evidence="5">
    <location>
        <begin position="126"/>
        <end position="150"/>
    </location>
</feature>
<dbReference type="OrthoDB" id="6381223at2759"/>
<keyword evidence="2 3" id="KW-0040">ANK repeat</keyword>
<dbReference type="RefSeq" id="XP_040565114.1">
    <property type="nucleotide sequence ID" value="XM_040709180.2"/>
</dbReference>
<feature type="compositionally biased region" description="Polar residues" evidence="5">
    <location>
        <begin position="249"/>
        <end position="267"/>
    </location>
</feature>
<dbReference type="PANTHER" id="PTHR24198:SF165">
    <property type="entry name" value="ANKYRIN REPEAT-CONTAINING PROTEIN-RELATED"/>
    <property type="match status" value="1"/>
</dbReference>
<dbReference type="InterPro" id="IPR036770">
    <property type="entry name" value="Ankyrin_rpt-contain_sf"/>
</dbReference>
<feature type="repeat" description="ANK" evidence="3">
    <location>
        <begin position="30"/>
        <end position="62"/>
    </location>
</feature>
<feature type="compositionally biased region" description="Basic and acidic residues" evidence="5">
    <location>
        <begin position="287"/>
        <end position="299"/>
    </location>
</feature>
<organism evidence="6">
    <name type="scientific">Lepeophtheirus salmonis</name>
    <name type="common">Salmon louse</name>
    <name type="synonym">Caligus salmonis</name>
    <dbReference type="NCBI Taxonomy" id="72036"/>
    <lineage>
        <taxon>Eukaryota</taxon>
        <taxon>Metazoa</taxon>
        <taxon>Ecdysozoa</taxon>
        <taxon>Arthropoda</taxon>
        <taxon>Crustacea</taxon>
        <taxon>Multicrustacea</taxon>
        <taxon>Hexanauplia</taxon>
        <taxon>Copepoda</taxon>
        <taxon>Siphonostomatoida</taxon>
        <taxon>Caligidae</taxon>
        <taxon>Lepeophtheirus</taxon>
    </lineage>
</organism>
<protein>
    <submittedName>
        <fullName evidence="6">Uncharacterized protein</fullName>
    </submittedName>
</protein>
<keyword evidence="1" id="KW-0677">Repeat</keyword>
<feature type="region of interest" description="Disordered" evidence="5">
    <location>
        <begin position="184"/>
        <end position="403"/>
    </location>
</feature>
<sequence length="583" mass="65369">MGLLKQVCLNNIEGIQNCLKTENANTKDSGGNTALHLAAEKGILPVAKLLVEGGADVNIRNESPGWTPLHFASYEGHLELVKFLVNEARAIPNIKDNQGDTPETWALEWENYKCAMVISEAIKKWKDKQTPPLDSPSSSEDEEDDDDDEEMSHWVLPLPTVIPKDLSKANIPQMKELTMQNNMDSNEDIDKKDKNHYSTPTNSNVASNTSADSSNSTNKNDKLSENSNSNHPNPKHHTQTTDSSKDTPLLTTTSKTLNENTSSNGKANKTKELSIVDQIKNSLSPEKVNKKESDTEKLPEPPLDMIEPLLPSPPSPPLPPPPPPLPSTAQSEAPKQRRRKRVTEDSVKDDKPDQHCSKNKIKSNELEPICENGAIQKSSKKKSSSSPNVRRKNSSDSVPDIDKQLRYISKDKAFSRDLRGSAADIISMTSRFGDLARISRVKEDLLKKLDYLIEEERRQLENDLSKKFEELDRTKRRHREEEDRIEFEISLLSEKLENLVIPPAFTRAQCFSPPSIEKDITCVGCSRICIPPAKIFQCEEGDILCQECKENKGMSHCPECGIQILRGLSRNKALEKLARKHYD</sequence>
<dbReference type="Pfam" id="PF13637">
    <property type="entry name" value="Ank_4"/>
    <property type="match status" value="1"/>
</dbReference>
<evidence type="ECO:0000256" key="5">
    <source>
        <dbReference type="SAM" id="MobiDB-lite"/>
    </source>
</evidence>
<feature type="compositionally biased region" description="Pro residues" evidence="5">
    <location>
        <begin position="310"/>
        <end position="326"/>
    </location>
</feature>
<accession>A0A0K2TVD4</accession>
<proteinExistence type="predicted"/>
<dbReference type="GeneID" id="121115034"/>
<keyword evidence="4" id="KW-0175">Coiled coil</keyword>
<feature type="repeat" description="ANK" evidence="3">
    <location>
        <begin position="64"/>
        <end position="86"/>
    </location>
</feature>
<feature type="compositionally biased region" description="Low complexity" evidence="5">
    <location>
        <begin position="202"/>
        <end position="218"/>
    </location>
</feature>
<evidence type="ECO:0000256" key="2">
    <source>
        <dbReference type="ARBA" id="ARBA00023043"/>
    </source>
</evidence>
<dbReference type="KEGG" id="lsm:121115034"/>
<dbReference type="Gene3D" id="1.25.40.20">
    <property type="entry name" value="Ankyrin repeat-containing domain"/>
    <property type="match status" value="1"/>
</dbReference>
<evidence type="ECO:0000256" key="3">
    <source>
        <dbReference type="PROSITE-ProRule" id="PRU00023"/>
    </source>
</evidence>
<feature type="coiled-coil region" evidence="4">
    <location>
        <begin position="457"/>
        <end position="484"/>
    </location>
</feature>
<dbReference type="InterPro" id="IPR002110">
    <property type="entry name" value="Ankyrin_rpt"/>
</dbReference>
<evidence type="ECO:0000256" key="1">
    <source>
        <dbReference type="ARBA" id="ARBA00022737"/>
    </source>
</evidence>
<dbReference type="SMART" id="SM00248">
    <property type="entry name" value="ANK"/>
    <property type="match status" value="3"/>
</dbReference>
<name>A0A0K2TVD4_LEPSM</name>